<dbReference type="Proteomes" id="UP000006053">
    <property type="component" value="Chromosome"/>
</dbReference>
<evidence type="ECO:0000313" key="2">
    <source>
        <dbReference type="EMBL" id="AFL99880.1"/>
    </source>
</evidence>
<evidence type="ECO:0000259" key="1">
    <source>
        <dbReference type="Pfam" id="PF20276"/>
    </source>
</evidence>
<dbReference type="AlphaFoldDB" id="I4A7E6"/>
<evidence type="ECO:0000313" key="3">
    <source>
        <dbReference type="Proteomes" id="UP000006053"/>
    </source>
</evidence>
<dbReference type="EMBL" id="CP003348">
    <property type="protein sequence ID" value="AFL99880.1"/>
    <property type="molecule type" value="Genomic_DNA"/>
</dbReference>
<protein>
    <recommendedName>
        <fullName evidence="1">ABC-three component systems C-terminal domain-containing protein</fullName>
    </recommendedName>
</protein>
<reference evidence="2 3" key="2">
    <citation type="journal article" date="2015" name="J. Bacteriol.">
        <title>Genomic, proteomic, and biochemical analysis of the organohalide respiratory pathway in Desulfitobacterium dehalogenans.</title>
        <authorList>
            <person name="Kruse T."/>
            <person name="van de Pas B.A."/>
            <person name="Atteia A."/>
            <person name="Krab K."/>
            <person name="Hagen W.R."/>
            <person name="Goodwin L."/>
            <person name="Chain P."/>
            <person name="Boeren S."/>
            <person name="Maphosa F."/>
            <person name="Schraa G."/>
            <person name="de Vos W.M."/>
            <person name="van der Oost J."/>
            <person name="Smidt H."/>
            <person name="Stams A.J."/>
        </authorList>
    </citation>
    <scope>NUCLEOTIDE SEQUENCE [LARGE SCALE GENOMIC DNA]</scope>
    <source>
        <strain evidence="3">ATCC 51507 / DSM 9161 / JW/IU-DC1</strain>
    </source>
</reference>
<keyword evidence="3" id="KW-1185">Reference proteome</keyword>
<dbReference type="InterPro" id="IPR046920">
    <property type="entry name" value="ABC-3C_CTD1"/>
</dbReference>
<name>I4A7E6_DESDJ</name>
<dbReference type="HOGENOM" id="CLU_045248_0_0_9"/>
<dbReference type="RefSeq" id="WP_014793370.1">
    <property type="nucleotide sequence ID" value="NC_018017.1"/>
</dbReference>
<dbReference type="KEGG" id="ddh:Desde_1461"/>
<dbReference type="eggNOG" id="ENOG502ZB78">
    <property type="taxonomic scope" value="Bacteria"/>
</dbReference>
<dbReference type="Pfam" id="PF20276">
    <property type="entry name" value="CTD1"/>
    <property type="match status" value="1"/>
</dbReference>
<accession>I4A7E6</accession>
<organism evidence="2 3">
    <name type="scientific">Desulfitobacterium dehalogenans (strain ATCC 51507 / DSM 9161 / JW/IU-DC1)</name>
    <dbReference type="NCBI Taxonomy" id="756499"/>
    <lineage>
        <taxon>Bacteria</taxon>
        <taxon>Bacillati</taxon>
        <taxon>Bacillota</taxon>
        <taxon>Clostridia</taxon>
        <taxon>Eubacteriales</taxon>
        <taxon>Desulfitobacteriaceae</taxon>
        <taxon>Desulfitobacterium</taxon>
    </lineage>
</organism>
<gene>
    <name evidence="2" type="ordered locus">Desde_1461</name>
</gene>
<reference evidence="3" key="1">
    <citation type="submission" date="2012-06" db="EMBL/GenBank/DDBJ databases">
        <title>Complete sequence of Desulfitobacterium dehalogenans ATCC 51507.</title>
        <authorList>
            <person name="Lucas S."/>
            <person name="Han J."/>
            <person name="Lapidus A."/>
            <person name="Cheng J.-F."/>
            <person name="Goodwin L."/>
            <person name="Pitluck S."/>
            <person name="Peters L."/>
            <person name="Ovchinnikova G."/>
            <person name="Teshima H."/>
            <person name="Detter J.C."/>
            <person name="Han C."/>
            <person name="Tapia R."/>
            <person name="Land M."/>
            <person name="Hauser L."/>
            <person name="Kyrpides N."/>
            <person name="Ivanova N."/>
            <person name="Pagani I."/>
            <person name="Kruse T."/>
            <person name="de Vos W.M."/>
            <person name="Smidt H."/>
            <person name="Woyke T."/>
        </authorList>
    </citation>
    <scope>NUCLEOTIDE SEQUENCE [LARGE SCALE GENOMIC DNA]</scope>
    <source>
        <strain evidence="3">ATCC 51507 / DSM 9161 / JW/IU-DC1</strain>
    </source>
</reference>
<dbReference type="STRING" id="756499.Desde_1461"/>
<feature type="domain" description="ABC-three component systems C-terminal" evidence="1">
    <location>
        <begin position="233"/>
        <end position="465"/>
    </location>
</feature>
<proteinExistence type="predicted"/>
<dbReference type="OrthoDB" id="9149748at2"/>
<sequence>MIIAPISAIPSWEGFEYQRHIALFIALKHIWDEFEKDNEGEINLYKLGIEGAEDFSIIKDDHYISLHQVKEGAVVNLDDNDKMCFILSALQYEVESAYFHIVPEANISSDFIEKTIKSIDYLISELNKEVKTKEEFGGEITLLETAHGEKIKKGDALYKQTEERFIVISHITSNTTKGSVYKILDFVCADNKEKTNVVNKINEVISELSSYREKLNGKSDSDIWEVFSERFAAPTNVIQNSCEIIEKILKKTKPEGSIFYNETYYQFIYDKLVLLSKEVIRSHNTRSKKNSCKVEFSEMLDLIIKDHKAESNTTEYQYYELLQLINDTFKKYPNSSRTDCVCSDCESCTTFDECNLYHQMIEICNKSYEDKKDFLYKLLLRTPKNNLPREAVINNLFITLLKEIECLKCYDSNVILAEKNKEIYRLTLDENEYIEDFEAQLRKELSLNNADKFLIYESDVLITDRLDKLDYRYNQNNFNVMGANELDEIVDITSDSVERQKINYNKSKVMRIISKDIAKGELIDNG</sequence>